<organism evidence="13 14">
    <name type="scientific">Stegodyphus mimosarum</name>
    <name type="common">African social velvet spider</name>
    <dbReference type="NCBI Taxonomy" id="407821"/>
    <lineage>
        <taxon>Eukaryota</taxon>
        <taxon>Metazoa</taxon>
        <taxon>Ecdysozoa</taxon>
        <taxon>Arthropoda</taxon>
        <taxon>Chelicerata</taxon>
        <taxon>Arachnida</taxon>
        <taxon>Araneae</taxon>
        <taxon>Araneomorphae</taxon>
        <taxon>Entelegynae</taxon>
        <taxon>Eresoidea</taxon>
        <taxon>Eresidae</taxon>
        <taxon>Stegodyphus</taxon>
    </lineage>
</organism>
<evidence type="ECO:0000313" key="14">
    <source>
        <dbReference type="Proteomes" id="UP000054359"/>
    </source>
</evidence>
<keyword evidence="5" id="KW-0156">Chromatin regulator</keyword>
<feature type="non-terminal residue" evidence="13">
    <location>
        <position position="330"/>
    </location>
</feature>
<dbReference type="OMA" id="CISANDE"/>
<dbReference type="InterPro" id="IPR018379">
    <property type="entry name" value="BEN_domain"/>
</dbReference>
<keyword evidence="6" id="KW-0805">Transcription regulation</keyword>
<evidence type="ECO:0000256" key="10">
    <source>
        <dbReference type="ARBA" id="ARBA00023242"/>
    </source>
</evidence>
<dbReference type="SMART" id="SM01025">
    <property type="entry name" value="BEN"/>
    <property type="match status" value="1"/>
</dbReference>
<dbReference type="PANTHER" id="PTHR16243:SF2">
    <property type="entry name" value="PROTEIN BANP"/>
    <property type="match status" value="1"/>
</dbReference>
<accession>A0A087TEC4</accession>
<dbReference type="GO" id="GO:0006325">
    <property type="term" value="P:chromatin organization"/>
    <property type="evidence" value="ECO:0007669"/>
    <property type="project" value="UniProtKB-KW"/>
</dbReference>
<dbReference type="PROSITE" id="PS51457">
    <property type="entry name" value="BEN"/>
    <property type="match status" value="1"/>
</dbReference>
<dbReference type="PANTHER" id="PTHR16243">
    <property type="entry name" value="BTG3-ASSOCIATED NUCLEAR PROTEIN BANP"/>
    <property type="match status" value="1"/>
</dbReference>
<gene>
    <name evidence="13" type="ORF">X975_19854</name>
</gene>
<evidence type="ECO:0000256" key="8">
    <source>
        <dbReference type="ARBA" id="ARBA00023125"/>
    </source>
</evidence>
<proteinExistence type="inferred from homology"/>
<reference evidence="13 14" key="1">
    <citation type="submission" date="2013-11" db="EMBL/GenBank/DDBJ databases">
        <title>Genome sequencing of Stegodyphus mimosarum.</title>
        <authorList>
            <person name="Bechsgaard J."/>
        </authorList>
    </citation>
    <scope>NUCLEOTIDE SEQUENCE [LARGE SCALE GENOMIC DNA]</scope>
</reference>
<dbReference type="GO" id="GO:0042177">
    <property type="term" value="P:negative regulation of protein catabolic process"/>
    <property type="evidence" value="ECO:0007669"/>
    <property type="project" value="TreeGrafter"/>
</dbReference>
<dbReference type="GO" id="GO:0003677">
    <property type="term" value="F:DNA binding"/>
    <property type="evidence" value="ECO:0007669"/>
    <property type="project" value="UniProtKB-KW"/>
</dbReference>
<evidence type="ECO:0000259" key="12">
    <source>
        <dbReference type="PROSITE" id="PS51457"/>
    </source>
</evidence>
<sequence>MEPPKKQPKIENGDIKEMLMTMQFSFINKLKNIEGKIEKLSSKYFLLEQKVESILLKAQDPTLKTPQSNVSCSSSNTSCISANDEEAYPEGSWLGDPNNRELRVRCNISPTDLELINNSCSTPEKMALLLLDYLFDREIQAKSNISGTGKHGKQQLDPLKIYGIKCHISYMFGISNKDWQRIKQNIDSKCRTAFQRKQKGMPLVVKGCREKFPWSVKNQILKSSKPISESALIENYTSENVMIPKLEKLEPSSVENVNEGNLNQMIPLKCEEGCSFMFAHAINHPQIIHTEHGDIQVIQATEEQLEELKQNHHIEILTEADIITDTALNA</sequence>
<comment type="similarity">
    <text evidence="2">Belongs to the BANP/SMAR1 family.</text>
</comment>
<dbReference type="STRING" id="407821.A0A087TEC4"/>
<dbReference type="GO" id="GO:0034504">
    <property type="term" value="P:protein localization to nucleus"/>
    <property type="evidence" value="ECO:0007669"/>
    <property type="project" value="TreeGrafter"/>
</dbReference>
<name>A0A087TEC4_STEMI</name>
<keyword evidence="4" id="KW-0678">Repressor</keyword>
<keyword evidence="10" id="KW-0539">Nucleus</keyword>
<dbReference type="Proteomes" id="UP000054359">
    <property type="component" value="Unassembled WGS sequence"/>
</dbReference>
<evidence type="ECO:0000313" key="13">
    <source>
        <dbReference type="EMBL" id="KFM63463.1"/>
    </source>
</evidence>
<dbReference type="AlphaFoldDB" id="A0A087TEC4"/>
<evidence type="ECO:0000256" key="1">
    <source>
        <dbReference type="ARBA" id="ARBA00004123"/>
    </source>
</evidence>
<evidence type="ECO:0000256" key="11">
    <source>
        <dbReference type="ARBA" id="ARBA00023306"/>
    </source>
</evidence>
<dbReference type="Gene3D" id="1.10.10.2590">
    <property type="entry name" value="BEN domain"/>
    <property type="match status" value="1"/>
</dbReference>
<dbReference type="EMBL" id="KK114837">
    <property type="protein sequence ID" value="KFM63463.1"/>
    <property type="molecule type" value="Genomic_DNA"/>
</dbReference>
<evidence type="ECO:0000256" key="4">
    <source>
        <dbReference type="ARBA" id="ARBA00022491"/>
    </source>
</evidence>
<evidence type="ECO:0000256" key="5">
    <source>
        <dbReference type="ARBA" id="ARBA00022853"/>
    </source>
</evidence>
<keyword evidence="8" id="KW-0238">DNA-binding</keyword>
<keyword evidence="7" id="KW-0175">Coiled coil</keyword>
<keyword evidence="14" id="KW-1185">Reference proteome</keyword>
<dbReference type="OrthoDB" id="10052653at2759"/>
<evidence type="ECO:0000256" key="9">
    <source>
        <dbReference type="ARBA" id="ARBA00023163"/>
    </source>
</evidence>
<evidence type="ECO:0000256" key="6">
    <source>
        <dbReference type="ARBA" id="ARBA00023015"/>
    </source>
</evidence>
<feature type="domain" description="BEN" evidence="12">
    <location>
        <begin position="101"/>
        <end position="197"/>
    </location>
</feature>
<dbReference type="InterPro" id="IPR042343">
    <property type="entry name" value="BANP"/>
</dbReference>
<keyword evidence="11" id="KW-0131">Cell cycle</keyword>
<dbReference type="GO" id="GO:0005634">
    <property type="term" value="C:nucleus"/>
    <property type="evidence" value="ECO:0007669"/>
    <property type="project" value="UniProtKB-SubCell"/>
</dbReference>
<comment type="subcellular location">
    <subcellularLocation>
        <location evidence="1">Nucleus</location>
    </subcellularLocation>
</comment>
<evidence type="ECO:0000256" key="3">
    <source>
        <dbReference type="ARBA" id="ARBA00015794"/>
    </source>
</evidence>
<protein>
    <recommendedName>
        <fullName evidence="3">Protein BANP</fullName>
    </recommendedName>
</protein>
<evidence type="ECO:0000256" key="2">
    <source>
        <dbReference type="ARBA" id="ARBA00009735"/>
    </source>
</evidence>
<dbReference type="Pfam" id="PF10523">
    <property type="entry name" value="BEN"/>
    <property type="match status" value="1"/>
</dbReference>
<evidence type="ECO:0000256" key="7">
    <source>
        <dbReference type="ARBA" id="ARBA00023054"/>
    </source>
</evidence>
<keyword evidence="9" id="KW-0804">Transcription</keyword>